<dbReference type="InterPro" id="IPR003317">
    <property type="entry name" value="Cyt-d_oxidase_su2"/>
</dbReference>
<evidence type="ECO:0000256" key="2">
    <source>
        <dbReference type="ARBA" id="ARBA00007543"/>
    </source>
</evidence>
<keyword evidence="9 12" id="KW-1133">Transmembrane helix</keyword>
<keyword evidence="11 12" id="KW-0472">Membrane</keyword>
<keyword evidence="7" id="KW-0479">Metal-binding</keyword>
<evidence type="ECO:0000256" key="7">
    <source>
        <dbReference type="ARBA" id="ARBA00022723"/>
    </source>
</evidence>
<evidence type="ECO:0000256" key="6">
    <source>
        <dbReference type="ARBA" id="ARBA00022692"/>
    </source>
</evidence>
<dbReference type="EMBL" id="DSFC01000064">
    <property type="protein sequence ID" value="HEV08990.1"/>
    <property type="molecule type" value="Genomic_DNA"/>
</dbReference>
<feature type="non-terminal residue" evidence="13">
    <location>
        <position position="58"/>
    </location>
</feature>
<dbReference type="GO" id="GO:0009055">
    <property type="term" value="F:electron transfer activity"/>
    <property type="evidence" value="ECO:0007669"/>
    <property type="project" value="TreeGrafter"/>
</dbReference>
<keyword evidence="6 12" id="KW-0812">Transmembrane</keyword>
<evidence type="ECO:0000256" key="10">
    <source>
        <dbReference type="ARBA" id="ARBA00023004"/>
    </source>
</evidence>
<dbReference type="PANTHER" id="PTHR43141:SF5">
    <property type="entry name" value="CYTOCHROME BD-I UBIQUINOL OXIDASE SUBUNIT 2"/>
    <property type="match status" value="1"/>
</dbReference>
<comment type="subcellular location">
    <subcellularLocation>
        <location evidence="1">Cell membrane</location>
        <topology evidence="1">Multi-pass membrane protein</topology>
    </subcellularLocation>
</comment>
<evidence type="ECO:0000256" key="12">
    <source>
        <dbReference type="SAM" id="Phobius"/>
    </source>
</evidence>
<dbReference type="GO" id="GO:0070069">
    <property type="term" value="C:cytochrome complex"/>
    <property type="evidence" value="ECO:0007669"/>
    <property type="project" value="TreeGrafter"/>
</dbReference>
<dbReference type="GO" id="GO:0046872">
    <property type="term" value="F:metal ion binding"/>
    <property type="evidence" value="ECO:0007669"/>
    <property type="project" value="UniProtKB-KW"/>
</dbReference>
<evidence type="ECO:0000313" key="13">
    <source>
        <dbReference type="EMBL" id="HEV08990.1"/>
    </source>
</evidence>
<evidence type="ECO:0000256" key="4">
    <source>
        <dbReference type="ARBA" id="ARBA00022475"/>
    </source>
</evidence>
<evidence type="ECO:0000256" key="3">
    <source>
        <dbReference type="ARBA" id="ARBA00022448"/>
    </source>
</evidence>
<evidence type="ECO:0000256" key="11">
    <source>
        <dbReference type="ARBA" id="ARBA00023136"/>
    </source>
</evidence>
<dbReference type="GO" id="GO:0005886">
    <property type="term" value="C:plasma membrane"/>
    <property type="evidence" value="ECO:0007669"/>
    <property type="project" value="UniProtKB-SubCell"/>
</dbReference>
<dbReference type="GO" id="GO:0019646">
    <property type="term" value="P:aerobic electron transport chain"/>
    <property type="evidence" value="ECO:0007669"/>
    <property type="project" value="TreeGrafter"/>
</dbReference>
<comment type="similarity">
    <text evidence="2">Belongs to the cytochrome ubiquinol oxidase subunit 2 family.</text>
</comment>
<dbReference type="AlphaFoldDB" id="A0A832DQU2"/>
<dbReference type="PANTHER" id="PTHR43141">
    <property type="entry name" value="CYTOCHROME BD2 SUBUNIT II"/>
    <property type="match status" value="1"/>
</dbReference>
<reference evidence="13" key="1">
    <citation type="journal article" date="2020" name="mSystems">
        <title>Genome- and Community-Level Interaction Insights into Carbon Utilization and Element Cycling Functions of Hydrothermarchaeota in Hydrothermal Sediment.</title>
        <authorList>
            <person name="Zhou Z."/>
            <person name="Liu Y."/>
            <person name="Xu W."/>
            <person name="Pan J."/>
            <person name="Luo Z.H."/>
            <person name="Li M."/>
        </authorList>
    </citation>
    <scope>NUCLEOTIDE SEQUENCE [LARGE SCALE GENOMIC DNA]</scope>
    <source>
        <strain evidence="13">SpSt-1257</strain>
    </source>
</reference>
<accession>A0A832DQU2</accession>
<keyword evidence="10" id="KW-0408">Iron</keyword>
<keyword evidence="5" id="KW-0349">Heme</keyword>
<keyword evidence="4" id="KW-1003">Cell membrane</keyword>
<sequence length="58" mass="6543">MLPSELFTLEGLWFLLAGVFLVGYALTDGFDLGTGIFHLFTKDEKERMAMMDSIAPVW</sequence>
<evidence type="ECO:0000256" key="5">
    <source>
        <dbReference type="ARBA" id="ARBA00022617"/>
    </source>
</evidence>
<keyword evidence="8" id="KW-0249">Electron transport</keyword>
<protein>
    <submittedName>
        <fullName evidence="13">Cytochrome d ubiquinol oxidase subunit II</fullName>
    </submittedName>
</protein>
<organism evidence="13">
    <name type="scientific">Sulfurihydrogenibium azorense</name>
    <dbReference type="NCBI Taxonomy" id="309806"/>
    <lineage>
        <taxon>Bacteria</taxon>
        <taxon>Pseudomonadati</taxon>
        <taxon>Aquificota</taxon>
        <taxon>Aquificia</taxon>
        <taxon>Aquificales</taxon>
        <taxon>Hydrogenothermaceae</taxon>
        <taxon>Sulfurihydrogenibium</taxon>
    </lineage>
</organism>
<comment type="caution">
    <text evidence="13">The sequence shown here is derived from an EMBL/GenBank/DDBJ whole genome shotgun (WGS) entry which is preliminary data.</text>
</comment>
<dbReference type="Pfam" id="PF02322">
    <property type="entry name" value="Cyt_bd_oxida_II"/>
    <property type="match status" value="1"/>
</dbReference>
<evidence type="ECO:0000256" key="8">
    <source>
        <dbReference type="ARBA" id="ARBA00022982"/>
    </source>
</evidence>
<evidence type="ECO:0000256" key="9">
    <source>
        <dbReference type="ARBA" id="ARBA00022989"/>
    </source>
</evidence>
<dbReference type="Proteomes" id="UP000885621">
    <property type="component" value="Unassembled WGS sequence"/>
</dbReference>
<feature type="transmembrane region" description="Helical" evidence="12">
    <location>
        <begin position="12"/>
        <end position="40"/>
    </location>
</feature>
<dbReference type="GO" id="GO:0016682">
    <property type="term" value="F:oxidoreductase activity, acting on diphenols and related substances as donors, oxygen as acceptor"/>
    <property type="evidence" value="ECO:0007669"/>
    <property type="project" value="TreeGrafter"/>
</dbReference>
<name>A0A832DQU2_9AQUI</name>
<evidence type="ECO:0000256" key="1">
    <source>
        <dbReference type="ARBA" id="ARBA00004651"/>
    </source>
</evidence>
<gene>
    <name evidence="13" type="ORF">ENO34_01165</name>
</gene>
<proteinExistence type="inferred from homology"/>
<keyword evidence="3" id="KW-0813">Transport</keyword>